<dbReference type="PANTHER" id="PTHR38445">
    <property type="entry name" value="HTH-TYPE TRANSCRIPTIONAL REPRESSOR YTRA"/>
    <property type="match status" value="1"/>
</dbReference>
<proteinExistence type="predicted"/>
<name>A0A2U2N1C4_9BIFI</name>
<dbReference type="InterPro" id="IPR036388">
    <property type="entry name" value="WH-like_DNA-bd_sf"/>
</dbReference>
<dbReference type="CDD" id="cd07377">
    <property type="entry name" value="WHTH_GntR"/>
    <property type="match status" value="1"/>
</dbReference>
<dbReference type="PANTHER" id="PTHR38445:SF7">
    <property type="entry name" value="GNTR-FAMILY TRANSCRIPTIONAL REGULATOR"/>
    <property type="match status" value="1"/>
</dbReference>
<dbReference type="InterPro" id="IPR000524">
    <property type="entry name" value="Tscrpt_reg_HTH_GntR"/>
</dbReference>
<keyword evidence="2" id="KW-0238">DNA-binding</keyword>
<dbReference type="Gene3D" id="1.10.10.10">
    <property type="entry name" value="Winged helix-like DNA-binding domain superfamily/Winged helix DNA-binding domain"/>
    <property type="match status" value="1"/>
</dbReference>
<reference evidence="5 6" key="1">
    <citation type="journal article" date="2018" name="Int. J. Syst. Evol. Microbiol.">
        <title>Bifidobacterium callitrichidarum sp. nov. from the faeces of the emperor tamarin (Saguinus imperator).</title>
        <authorList>
            <person name="Modesto M."/>
            <person name="Michelini S."/>
            <person name="Sansosti M.C."/>
            <person name="De Filippo C."/>
            <person name="Cavalieri D."/>
            <person name="Qvirist L."/>
            <person name="Andlid T."/>
            <person name="Spiezio C."/>
            <person name="Sandri C."/>
            <person name="Pascarelli S."/>
            <person name="Sgorbati B."/>
            <person name="Mattarelli P."/>
        </authorList>
    </citation>
    <scope>NUCLEOTIDE SEQUENCE [LARGE SCALE GENOMIC DNA]</scope>
    <source>
        <strain evidence="5 6">TRI 5</strain>
    </source>
</reference>
<evidence type="ECO:0000256" key="2">
    <source>
        <dbReference type="ARBA" id="ARBA00023125"/>
    </source>
</evidence>
<gene>
    <name evidence="5" type="ORF">DF196_11340</name>
</gene>
<dbReference type="EMBL" id="QFFM01000030">
    <property type="protein sequence ID" value="PWG63041.1"/>
    <property type="molecule type" value="Genomic_DNA"/>
</dbReference>
<dbReference type="Proteomes" id="UP000245876">
    <property type="component" value="Unassembled WGS sequence"/>
</dbReference>
<dbReference type="SMART" id="SM00345">
    <property type="entry name" value="HTH_GNTR"/>
    <property type="match status" value="1"/>
</dbReference>
<dbReference type="AlphaFoldDB" id="A0A2U2N1C4"/>
<keyword evidence="3" id="KW-0804">Transcription</keyword>
<evidence type="ECO:0000313" key="5">
    <source>
        <dbReference type="EMBL" id="PWG63041.1"/>
    </source>
</evidence>
<dbReference type="GO" id="GO:0003700">
    <property type="term" value="F:DNA-binding transcription factor activity"/>
    <property type="evidence" value="ECO:0007669"/>
    <property type="project" value="InterPro"/>
</dbReference>
<feature type="domain" description="HTH gntR-type" evidence="4">
    <location>
        <begin position="17"/>
        <end position="85"/>
    </location>
</feature>
<accession>A0A2U2N1C4</accession>
<evidence type="ECO:0000256" key="1">
    <source>
        <dbReference type="ARBA" id="ARBA00023015"/>
    </source>
</evidence>
<evidence type="ECO:0000313" key="6">
    <source>
        <dbReference type="Proteomes" id="UP000245876"/>
    </source>
</evidence>
<dbReference type="GO" id="GO:0003677">
    <property type="term" value="F:DNA binding"/>
    <property type="evidence" value="ECO:0007669"/>
    <property type="project" value="UniProtKB-KW"/>
</dbReference>
<keyword evidence="1" id="KW-0805">Transcription regulation</keyword>
<comment type="caution">
    <text evidence="5">The sequence shown here is derived from an EMBL/GenBank/DDBJ whole genome shotgun (WGS) entry which is preliminary data.</text>
</comment>
<dbReference type="Pfam" id="PF00392">
    <property type="entry name" value="GntR"/>
    <property type="match status" value="1"/>
</dbReference>
<sequence>MGADSGVDCRACARTDVSGSDGIVARFTGLIRSGELPSGAEMPSIRGLAAELGVAPGTVRRAYGELESQGLIVTSAGRPSRVAEQEEAPCEVLAAVQVLVAAAHRQGVSRREVQDVIGTMWDMPAPEL</sequence>
<dbReference type="PROSITE" id="PS50949">
    <property type="entry name" value="HTH_GNTR"/>
    <property type="match status" value="1"/>
</dbReference>
<keyword evidence="6" id="KW-1185">Reference proteome</keyword>
<dbReference type="OrthoDB" id="4307011at2"/>
<evidence type="ECO:0000259" key="4">
    <source>
        <dbReference type="PROSITE" id="PS50949"/>
    </source>
</evidence>
<dbReference type="InterPro" id="IPR036390">
    <property type="entry name" value="WH_DNA-bd_sf"/>
</dbReference>
<organism evidence="5 6">
    <name type="scientific">Bifidobacterium callitrichidarum</name>
    <dbReference type="NCBI Taxonomy" id="2052941"/>
    <lineage>
        <taxon>Bacteria</taxon>
        <taxon>Bacillati</taxon>
        <taxon>Actinomycetota</taxon>
        <taxon>Actinomycetes</taxon>
        <taxon>Bifidobacteriales</taxon>
        <taxon>Bifidobacteriaceae</taxon>
        <taxon>Bifidobacterium</taxon>
    </lineage>
</organism>
<dbReference type="SUPFAM" id="SSF46785">
    <property type="entry name" value="Winged helix' DNA-binding domain"/>
    <property type="match status" value="1"/>
</dbReference>
<evidence type="ECO:0000256" key="3">
    <source>
        <dbReference type="ARBA" id="ARBA00023163"/>
    </source>
</evidence>
<protein>
    <submittedName>
        <fullName evidence="5">GntR family transcriptional regulator</fullName>
    </submittedName>
</protein>